<dbReference type="RefSeq" id="WP_221439765.1">
    <property type="nucleotide sequence ID" value="NZ_JACHGJ010000001.1"/>
</dbReference>
<comment type="caution">
    <text evidence="2">The sequence shown here is derived from an EMBL/GenBank/DDBJ whole genome shotgun (WGS) entry which is preliminary data.</text>
</comment>
<dbReference type="GO" id="GO:0016787">
    <property type="term" value="F:hydrolase activity"/>
    <property type="evidence" value="ECO:0007669"/>
    <property type="project" value="UniProtKB-KW"/>
</dbReference>
<reference evidence="2 3" key="1">
    <citation type="submission" date="2020-08" db="EMBL/GenBank/DDBJ databases">
        <title>Genomic Encyclopedia of Type Strains, Phase IV (KMG-IV): sequencing the most valuable type-strain genomes for metagenomic binning, comparative biology and taxonomic classification.</title>
        <authorList>
            <person name="Goeker M."/>
        </authorList>
    </citation>
    <scope>NUCLEOTIDE SEQUENCE [LARGE SCALE GENOMIC DNA]</scope>
    <source>
        <strain evidence="2 3">DSM 2461</strain>
    </source>
</reference>
<evidence type="ECO:0000259" key="1">
    <source>
        <dbReference type="Pfam" id="PF00795"/>
    </source>
</evidence>
<evidence type="ECO:0000313" key="2">
    <source>
        <dbReference type="EMBL" id="MBB6478441.1"/>
    </source>
</evidence>
<dbReference type="AlphaFoldDB" id="A0A841R4W8"/>
<gene>
    <name evidence="2" type="ORF">HNR50_000074</name>
</gene>
<dbReference type="InterPro" id="IPR036526">
    <property type="entry name" value="C-N_Hydrolase_sf"/>
</dbReference>
<name>A0A841R4W8_9SPIO</name>
<evidence type="ECO:0000313" key="3">
    <source>
        <dbReference type="Proteomes" id="UP000587760"/>
    </source>
</evidence>
<proteinExistence type="predicted"/>
<accession>A0A841R4W8</accession>
<feature type="domain" description="CN hydrolase" evidence="1">
    <location>
        <begin position="2"/>
        <end position="185"/>
    </location>
</feature>
<dbReference type="EMBL" id="JACHGJ010000001">
    <property type="protein sequence ID" value="MBB6478441.1"/>
    <property type="molecule type" value="Genomic_DNA"/>
</dbReference>
<protein>
    <submittedName>
        <fullName evidence="2">Putative amidohydrolase</fullName>
    </submittedName>
</protein>
<dbReference type="SUPFAM" id="SSF56317">
    <property type="entry name" value="Carbon-nitrogen hydrolase"/>
    <property type="match status" value="1"/>
</dbReference>
<keyword evidence="3" id="KW-1185">Reference proteome</keyword>
<organism evidence="2 3">
    <name type="scientific">Spirochaeta isovalerica</name>
    <dbReference type="NCBI Taxonomy" id="150"/>
    <lineage>
        <taxon>Bacteria</taxon>
        <taxon>Pseudomonadati</taxon>
        <taxon>Spirochaetota</taxon>
        <taxon>Spirochaetia</taxon>
        <taxon>Spirochaetales</taxon>
        <taxon>Spirochaetaceae</taxon>
        <taxon>Spirochaeta</taxon>
    </lineage>
</organism>
<keyword evidence="2" id="KW-0378">Hydrolase</keyword>
<dbReference type="Pfam" id="PF00795">
    <property type="entry name" value="CN_hydrolase"/>
    <property type="match status" value="1"/>
</dbReference>
<dbReference type="Gene3D" id="3.60.110.10">
    <property type="entry name" value="Carbon-nitrogen hydrolase"/>
    <property type="match status" value="1"/>
</dbReference>
<dbReference type="InterPro" id="IPR003010">
    <property type="entry name" value="C-N_Hydrolase"/>
</dbReference>
<dbReference type="Proteomes" id="UP000587760">
    <property type="component" value="Unassembled WGS sequence"/>
</dbReference>
<sequence length="280" mass="31686">MKVAAVQLRISEKTYVSHDVFIEEMEKRIVQAVNTFHPDLIVFPEYTSVFPAVTPYLSYAGGRTSVEEIFTAIGEDYSDIDTIRDLFVRESQRMETLMDRWGTLADKYDVTIVGGSYFAYDGEKLTNRLVVFGPDGNRIYSQDKFFLTDFETDILGLSSGSPEKPEGLILEDRKIVFTICRDTFLDRWETLYNGADLWIDIKANGETYGEEQVALFSRALPARLSDTEVPYGATVCLTGSFLELFWEGVSSFIGKTEEGVHTFMTTGSPGEEEILYFVLD</sequence>